<protein>
    <recommendedName>
        <fullName evidence="3">Sel1 repeat family protein</fullName>
    </recommendedName>
</protein>
<dbReference type="InterPro" id="IPR011990">
    <property type="entry name" value="TPR-like_helical_dom_sf"/>
</dbReference>
<accession>K0RVS6</accession>
<evidence type="ECO:0000313" key="1">
    <source>
        <dbReference type="EMBL" id="EJK50777.1"/>
    </source>
</evidence>
<name>K0RVS6_THAOC</name>
<dbReference type="Pfam" id="PF08238">
    <property type="entry name" value="Sel1"/>
    <property type="match status" value="1"/>
</dbReference>
<dbReference type="SMART" id="SM00671">
    <property type="entry name" value="SEL1"/>
    <property type="match status" value="2"/>
</dbReference>
<gene>
    <name evidence="1" type="ORF">THAOC_30124</name>
</gene>
<proteinExistence type="predicted"/>
<dbReference type="Proteomes" id="UP000266841">
    <property type="component" value="Unassembled WGS sequence"/>
</dbReference>
<sequence length="185" mass="20153">AVADTPAAVEKPAVPAPSAGVVTMCRVAHFESFDEAVLSEGHESRLVDGGADLGSVEAHYKLGLAYCFGDGVEEDNERGIRHWQQAAMRGHVLSRNNLGIVEYIQGNCKLAVQHWMISAKMGDEKPLNNIKKMFMEGRATKAQYAEALRGFGDAVGDMKSHQREEAKRLGVSVRNLLRAGYGELI</sequence>
<dbReference type="SUPFAM" id="SSF81901">
    <property type="entry name" value="HCP-like"/>
    <property type="match status" value="1"/>
</dbReference>
<keyword evidence="2" id="KW-1185">Reference proteome</keyword>
<dbReference type="InterPro" id="IPR006597">
    <property type="entry name" value="Sel1-like"/>
</dbReference>
<evidence type="ECO:0000313" key="2">
    <source>
        <dbReference type="Proteomes" id="UP000266841"/>
    </source>
</evidence>
<dbReference type="AlphaFoldDB" id="K0RVS6"/>
<dbReference type="Gene3D" id="1.25.40.10">
    <property type="entry name" value="Tetratricopeptide repeat domain"/>
    <property type="match status" value="1"/>
</dbReference>
<dbReference type="EMBL" id="AGNL01042974">
    <property type="protein sequence ID" value="EJK50777.1"/>
    <property type="molecule type" value="Genomic_DNA"/>
</dbReference>
<reference evidence="1 2" key="1">
    <citation type="journal article" date="2012" name="Genome Biol.">
        <title>Genome and low-iron response of an oceanic diatom adapted to chronic iron limitation.</title>
        <authorList>
            <person name="Lommer M."/>
            <person name="Specht M."/>
            <person name="Roy A.S."/>
            <person name="Kraemer L."/>
            <person name="Andreson R."/>
            <person name="Gutowska M.A."/>
            <person name="Wolf J."/>
            <person name="Bergner S.V."/>
            <person name="Schilhabel M.B."/>
            <person name="Klostermeier U.C."/>
            <person name="Beiko R.G."/>
            <person name="Rosenstiel P."/>
            <person name="Hippler M."/>
            <person name="Laroche J."/>
        </authorList>
    </citation>
    <scope>NUCLEOTIDE SEQUENCE [LARGE SCALE GENOMIC DNA]</scope>
    <source>
        <strain evidence="1 2">CCMP1005</strain>
    </source>
</reference>
<feature type="non-terminal residue" evidence="1">
    <location>
        <position position="1"/>
    </location>
</feature>
<comment type="caution">
    <text evidence="1">The sequence shown here is derived from an EMBL/GenBank/DDBJ whole genome shotgun (WGS) entry which is preliminary data.</text>
</comment>
<evidence type="ECO:0008006" key="3">
    <source>
        <dbReference type="Google" id="ProtNLM"/>
    </source>
</evidence>
<organism evidence="1 2">
    <name type="scientific">Thalassiosira oceanica</name>
    <name type="common">Marine diatom</name>
    <dbReference type="NCBI Taxonomy" id="159749"/>
    <lineage>
        <taxon>Eukaryota</taxon>
        <taxon>Sar</taxon>
        <taxon>Stramenopiles</taxon>
        <taxon>Ochrophyta</taxon>
        <taxon>Bacillariophyta</taxon>
        <taxon>Coscinodiscophyceae</taxon>
        <taxon>Thalassiosirophycidae</taxon>
        <taxon>Thalassiosirales</taxon>
        <taxon>Thalassiosiraceae</taxon>
        <taxon>Thalassiosira</taxon>
    </lineage>
</organism>